<dbReference type="Pfam" id="PF26113">
    <property type="entry name" value="GH16_XgeA"/>
    <property type="match status" value="1"/>
</dbReference>
<dbReference type="Gene3D" id="2.60.120.200">
    <property type="match status" value="1"/>
</dbReference>
<feature type="domain" description="GH16" evidence="2">
    <location>
        <begin position="42"/>
        <end position="350"/>
    </location>
</feature>
<accession>A0A0D7AFT1</accession>
<name>A0A0D7AFT1_9AGAR</name>
<feature type="chain" id="PRO_5002316383" evidence="1">
    <location>
        <begin position="20"/>
        <end position="350"/>
    </location>
</feature>
<dbReference type="InterPro" id="IPR000757">
    <property type="entry name" value="Beta-glucanase-like"/>
</dbReference>
<dbReference type="Proteomes" id="UP000054144">
    <property type="component" value="Unassembled WGS sequence"/>
</dbReference>
<dbReference type="EMBL" id="KN881696">
    <property type="protein sequence ID" value="KIY49974.1"/>
    <property type="molecule type" value="Genomic_DNA"/>
</dbReference>
<dbReference type="OrthoDB" id="192832at2759"/>
<dbReference type="SUPFAM" id="SSF49899">
    <property type="entry name" value="Concanavalin A-like lectins/glucanases"/>
    <property type="match status" value="1"/>
</dbReference>
<dbReference type="GO" id="GO:0004553">
    <property type="term" value="F:hydrolase activity, hydrolyzing O-glycosyl compounds"/>
    <property type="evidence" value="ECO:0007669"/>
    <property type="project" value="InterPro"/>
</dbReference>
<evidence type="ECO:0000259" key="2">
    <source>
        <dbReference type="PROSITE" id="PS51762"/>
    </source>
</evidence>
<dbReference type="CDD" id="cd02181">
    <property type="entry name" value="GH16_fungal_Lam16A_glucanase"/>
    <property type="match status" value="1"/>
</dbReference>
<evidence type="ECO:0000256" key="1">
    <source>
        <dbReference type="SAM" id="SignalP"/>
    </source>
</evidence>
<keyword evidence="3" id="KW-0378">Hydrolase</keyword>
<dbReference type="AlphaFoldDB" id="A0A0D7AFT1"/>
<evidence type="ECO:0000313" key="4">
    <source>
        <dbReference type="Proteomes" id="UP000054144"/>
    </source>
</evidence>
<dbReference type="InterPro" id="IPR013320">
    <property type="entry name" value="ConA-like_dom_sf"/>
</dbReference>
<reference evidence="3 4" key="1">
    <citation type="journal article" date="2015" name="Fungal Genet. Biol.">
        <title>Evolution of novel wood decay mechanisms in Agaricales revealed by the genome sequences of Fistulina hepatica and Cylindrobasidium torrendii.</title>
        <authorList>
            <person name="Floudas D."/>
            <person name="Held B.W."/>
            <person name="Riley R."/>
            <person name="Nagy L.G."/>
            <person name="Koehler G."/>
            <person name="Ransdell A.S."/>
            <person name="Younus H."/>
            <person name="Chow J."/>
            <person name="Chiniquy J."/>
            <person name="Lipzen A."/>
            <person name="Tritt A."/>
            <person name="Sun H."/>
            <person name="Haridas S."/>
            <person name="LaButti K."/>
            <person name="Ohm R.A."/>
            <person name="Kues U."/>
            <person name="Blanchette R.A."/>
            <person name="Grigoriev I.V."/>
            <person name="Minto R.E."/>
            <person name="Hibbett D.S."/>
        </authorList>
    </citation>
    <scope>NUCLEOTIDE SEQUENCE [LARGE SCALE GENOMIC DNA]</scope>
    <source>
        <strain evidence="3 4">ATCC 64428</strain>
    </source>
</reference>
<dbReference type="PROSITE" id="PS51762">
    <property type="entry name" value="GH16_2"/>
    <property type="match status" value="1"/>
</dbReference>
<dbReference type="PANTHER" id="PTHR10963">
    <property type="entry name" value="GLYCOSYL HYDROLASE-RELATED"/>
    <property type="match status" value="1"/>
</dbReference>
<protein>
    <submittedName>
        <fullName evidence="3">Glycoside hydrolase family 16 protein</fullName>
    </submittedName>
</protein>
<gene>
    <name evidence="3" type="ORF">FISHEDRAFT_57865</name>
</gene>
<keyword evidence="1" id="KW-0732">Signal</keyword>
<feature type="signal peptide" evidence="1">
    <location>
        <begin position="1"/>
        <end position="19"/>
    </location>
</feature>
<dbReference type="PANTHER" id="PTHR10963:SF24">
    <property type="entry name" value="GLYCOSIDASE C21B10.07-RELATED"/>
    <property type="match status" value="1"/>
</dbReference>
<evidence type="ECO:0000313" key="3">
    <source>
        <dbReference type="EMBL" id="KIY49974.1"/>
    </source>
</evidence>
<proteinExistence type="predicted"/>
<organism evidence="3 4">
    <name type="scientific">Fistulina hepatica ATCC 64428</name>
    <dbReference type="NCBI Taxonomy" id="1128425"/>
    <lineage>
        <taxon>Eukaryota</taxon>
        <taxon>Fungi</taxon>
        <taxon>Dikarya</taxon>
        <taxon>Basidiomycota</taxon>
        <taxon>Agaricomycotina</taxon>
        <taxon>Agaricomycetes</taxon>
        <taxon>Agaricomycetidae</taxon>
        <taxon>Agaricales</taxon>
        <taxon>Fistulinaceae</taxon>
        <taxon>Fistulina</taxon>
    </lineage>
</organism>
<keyword evidence="4" id="KW-1185">Reference proteome</keyword>
<dbReference type="InterPro" id="IPR050546">
    <property type="entry name" value="Glycosyl_Hydrlase_16"/>
</dbReference>
<dbReference type="GO" id="GO:0009251">
    <property type="term" value="P:glucan catabolic process"/>
    <property type="evidence" value="ECO:0007669"/>
    <property type="project" value="TreeGrafter"/>
</dbReference>
<sequence>MKTDFIAVSLLTFVGLSHALNLGKLPHRRYHSTSRAAKLAARDIDNAPVVNYTLQDWYTGDDFGNQWDFYNDSDPTNGYVNYLSKDDAESAGLFYVQDDGTTVLAVDDYTSLSGGEYRNSVRISSQKTYSSGLFIADIWAMPHGCSVWPAWWSVGPDWPDGGEIDVIEGVNLQTTNQFTLHTSSGCNSTSSSSDSSVEYLADLSTTQCAYVDGDNSGCAFVDTDNRTYGHEFNMNAGGVYAHLWNAGGISVWFFSRDDIPCDITNKSPQPSTWGTPSAFWSSDDCSIADHFYDHSLTFDTTLWSCSGDWAGSAYSSSGCSGTCSEAVQDPANYKYAKWELNYVAVYQHYD</sequence>